<evidence type="ECO:0000256" key="2">
    <source>
        <dbReference type="ARBA" id="ARBA00022741"/>
    </source>
</evidence>
<dbReference type="InterPro" id="IPR052032">
    <property type="entry name" value="ATP-dep_AA_Ligase"/>
</dbReference>
<evidence type="ECO:0000313" key="6">
    <source>
        <dbReference type="EMBL" id="TMP34745.1"/>
    </source>
</evidence>
<dbReference type="PROSITE" id="PS50975">
    <property type="entry name" value="ATP_GRASP"/>
    <property type="match status" value="1"/>
</dbReference>
<dbReference type="SUPFAM" id="SSF56059">
    <property type="entry name" value="Glutathione synthetase ATP-binding domain-like"/>
    <property type="match status" value="1"/>
</dbReference>
<protein>
    <recommendedName>
        <fullName evidence="5">ATP-grasp domain-containing protein</fullName>
    </recommendedName>
</protein>
<dbReference type="Gene3D" id="3.30.470.20">
    <property type="entry name" value="ATP-grasp fold, B domain"/>
    <property type="match status" value="1"/>
</dbReference>
<evidence type="ECO:0000256" key="4">
    <source>
        <dbReference type="PROSITE-ProRule" id="PRU00409"/>
    </source>
</evidence>
<evidence type="ECO:0000256" key="3">
    <source>
        <dbReference type="ARBA" id="ARBA00022840"/>
    </source>
</evidence>
<accession>A0A5S3WXG9</accession>
<name>A0A5S3WXG9_9GAMM</name>
<dbReference type="PANTHER" id="PTHR43585">
    <property type="entry name" value="FUMIPYRROLE BIOSYNTHESIS PROTEIN C"/>
    <property type="match status" value="1"/>
</dbReference>
<dbReference type="GO" id="GO:0016874">
    <property type="term" value="F:ligase activity"/>
    <property type="evidence" value="ECO:0007669"/>
    <property type="project" value="UniProtKB-KW"/>
</dbReference>
<dbReference type="Pfam" id="PF13535">
    <property type="entry name" value="ATP-grasp_4"/>
    <property type="match status" value="1"/>
</dbReference>
<dbReference type="Gene3D" id="3.40.50.20">
    <property type="match status" value="1"/>
</dbReference>
<dbReference type="InterPro" id="IPR013815">
    <property type="entry name" value="ATP_grasp_subdomain_1"/>
</dbReference>
<reference evidence="7" key="2">
    <citation type="submission" date="2019-06" db="EMBL/GenBank/DDBJ databases">
        <title>Co-occurence of chitin degradation, pigmentation and bioactivity in marine Pseudoalteromonas.</title>
        <authorList>
            <person name="Sonnenschein E.C."/>
            <person name="Bech P.K."/>
        </authorList>
    </citation>
    <scope>NUCLEOTIDE SEQUENCE [LARGE SCALE GENOMIC DNA]</scope>
    <source>
        <strain evidence="7">S2599</strain>
    </source>
</reference>
<dbReference type="InterPro" id="IPR011761">
    <property type="entry name" value="ATP-grasp"/>
</dbReference>
<keyword evidence="2 4" id="KW-0547">Nucleotide-binding</keyword>
<dbReference type="Proteomes" id="UP000306719">
    <property type="component" value="Unassembled WGS sequence"/>
</dbReference>
<dbReference type="EMBL" id="PNCJ01000027">
    <property type="protein sequence ID" value="TMP34745.1"/>
    <property type="molecule type" value="Genomic_DNA"/>
</dbReference>
<proteinExistence type="predicted"/>
<dbReference type="GO" id="GO:0005524">
    <property type="term" value="F:ATP binding"/>
    <property type="evidence" value="ECO:0007669"/>
    <property type="project" value="UniProtKB-UniRule"/>
</dbReference>
<dbReference type="Gene3D" id="3.30.1490.20">
    <property type="entry name" value="ATP-grasp fold, A domain"/>
    <property type="match status" value="1"/>
</dbReference>
<sequence>MKNIIYVNVLGGPPFQYVLSKLTKEVNVWVVQTEDIAEAELNDLKSLINHLVMPEDIPNNVSLITFLSDLAREISAEAIITFDEFHLDEVSQVNDKLGLKGPGSSVTNSLRKDVMYTFFEKHGLLNRKFFASSNPTEVLNHHIDFPYLIKPSNCAGSLGISLINNQEEADDLESILGKTTQLIEETIDTMPYKSHLKSQPLIKEGMLVGDSSCWFGENSPYADYISVEGVVINGTYHPVAITQNLPMIYPFTETVSMSPCTLSVDKQKLIVDKIKPCIESLGLDYCGTHTEIKLLANNEIAIIESAARFAGWSIIPQIEASFGVDIISEYMDIVYNKESQIKSDFFNTLENKKAYSATISLLPADEHSQPWKEQIVYRQAPDLTSVIAPSSTCQFTPYIMENDVIYPMSEMSGAWNSFGKVFLVAEDEETLLSDIESIRKNLKTLIS</sequence>
<gene>
    <name evidence="6" type="ORF">CWB98_17260</name>
</gene>
<evidence type="ECO:0000313" key="7">
    <source>
        <dbReference type="Proteomes" id="UP000306719"/>
    </source>
</evidence>
<reference evidence="6 7" key="1">
    <citation type="submission" date="2018-01" db="EMBL/GenBank/DDBJ databases">
        <authorList>
            <person name="Paulsen S."/>
            <person name="Gram L.K."/>
        </authorList>
    </citation>
    <scope>NUCLEOTIDE SEQUENCE [LARGE SCALE GENOMIC DNA]</scope>
    <source>
        <strain evidence="6 7">S2599</strain>
    </source>
</reference>
<dbReference type="PANTHER" id="PTHR43585:SF2">
    <property type="entry name" value="ATP-GRASP ENZYME FSQD"/>
    <property type="match status" value="1"/>
</dbReference>
<dbReference type="GO" id="GO:0046872">
    <property type="term" value="F:metal ion binding"/>
    <property type="evidence" value="ECO:0007669"/>
    <property type="project" value="InterPro"/>
</dbReference>
<comment type="caution">
    <text evidence="6">The sequence shown here is derived from an EMBL/GenBank/DDBJ whole genome shotgun (WGS) entry which is preliminary data.</text>
</comment>
<dbReference type="RefSeq" id="WP_138545953.1">
    <property type="nucleotide sequence ID" value="NZ_PNCJ01000027.1"/>
</dbReference>
<feature type="domain" description="ATP-grasp" evidence="5">
    <location>
        <begin position="116"/>
        <end position="335"/>
    </location>
</feature>
<dbReference type="OrthoDB" id="24041at2"/>
<dbReference type="AlphaFoldDB" id="A0A5S3WXG9"/>
<organism evidence="6 7">
    <name type="scientific">Pseudoalteromonas rubra</name>
    <dbReference type="NCBI Taxonomy" id="43658"/>
    <lineage>
        <taxon>Bacteria</taxon>
        <taxon>Pseudomonadati</taxon>
        <taxon>Pseudomonadota</taxon>
        <taxon>Gammaproteobacteria</taxon>
        <taxon>Alteromonadales</taxon>
        <taxon>Pseudoalteromonadaceae</taxon>
        <taxon>Pseudoalteromonas</taxon>
    </lineage>
</organism>
<keyword evidence="1" id="KW-0436">Ligase</keyword>
<evidence type="ECO:0000259" key="5">
    <source>
        <dbReference type="PROSITE" id="PS50975"/>
    </source>
</evidence>
<keyword evidence="3 4" id="KW-0067">ATP-binding</keyword>
<evidence type="ECO:0000256" key="1">
    <source>
        <dbReference type="ARBA" id="ARBA00022598"/>
    </source>
</evidence>